<dbReference type="Proteomes" id="UP000682733">
    <property type="component" value="Unassembled WGS sequence"/>
</dbReference>
<gene>
    <name evidence="1" type="ORF">GPM918_LOCUS19045</name>
    <name evidence="2" type="ORF">OVA965_LOCUS21692</name>
    <name evidence="3" type="ORF">SRO942_LOCUS19042</name>
    <name evidence="4" type="ORF">TMI583_LOCUS22400</name>
</gene>
<evidence type="ECO:0000313" key="1">
    <source>
        <dbReference type="EMBL" id="CAF1107124.1"/>
    </source>
</evidence>
<protein>
    <submittedName>
        <fullName evidence="1">Uncharacterized protein</fullName>
    </submittedName>
</protein>
<accession>A0A814PK49</accession>
<dbReference type="EMBL" id="CAJNOK010011970">
    <property type="protein sequence ID" value="CAF1152825.1"/>
    <property type="molecule type" value="Genomic_DNA"/>
</dbReference>
<dbReference type="EMBL" id="CAJOBC010005666">
    <property type="protein sequence ID" value="CAF3871742.1"/>
    <property type="molecule type" value="Genomic_DNA"/>
</dbReference>
<evidence type="ECO:0000313" key="3">
    <source>
        <dbReference type="EMBL" id="CAF3871742.1"/>
    </source>
</evidence>
<dbReference type="Proteomes" id="UP000663829">
    <property type="component" value="Unassembled WGS sequence"/>
</dbReference>
<reference evidence="1" key="1">
    <citation type="submission" date="2021-02" db="EMBL/GenBank/DDBJ databases">
        <authorList>
            <person name="Nowell W R."/>
        </authorList>
    </citation>
    <scope>NUCLEOTIDE SEQUENCE</scope>
</reference>
<evidence type="ECO:0000313" key="5">
    <source>
        <dbReference type="Proteomes" id="UP000663829"/>
    </source>
</evidence>
<evidence type="ECO:0000313" key="4">
    <source>
        <dbReference type="EMBL" id="CAF3961668.1"/>
    </source>
</evidence>
<dbReference type="EMBL" id="CAJNOQ010005666">
    <property type="protein sequence ID" value="CAF1107124.1"/>
    <property type="molecule type" value="Genomic_DNA"/>
</dbReference>
<name>A0A814PK49_9BILA</name>
<dbReference type="Proteomes" id="UP000677228">
    <property type="component" value="Unassembled WGS sequence"/>
</dbReference>
<dbReference type="AlphaFoldDB" id="A0A814PK49"/>
<sequence>MVWQQGLILKLSNLNSLCVPIMGLQNIFKTTVMADYDGHYSNEINALRSAPQNSVFGPIAHIVNTYDFPQIFRNP</sequence>
<keyword evidence="5" id="KW-1185">Reference proteome</keyword>
<evidence type="ECO:0000313" key="2">
    <source>
        <dbReference type="EMBL" id="CAF1152825.1"/>
    </source>
</evidence>
<organism evidence="1 5">
    <name type="scientific">Didymodactylos carnosus</name>
    <dbReference type="NCBI Taxonomy" id="1234261"/>
    <lineage>
        <taxon>Eukaryota</taxon>
        <taxon>Metazoa</taxon>
        <taxon>Spiralia</taxon>
        <taxon>Gnathifera</taxon>
        <taxon>Rotifera</taxon>
        <taxon>Eurotatoria</taxon>
        <taxon>Bdelloidea</taxon>
        <taxon>Philodinida</taxon>
        <taxon>Philodinidae</taxon>
        <taxon>Didymodactylos</taxon>
    </lineage>
</organism>
<proteinExistence type="predicted"/>
<comment type="caution">
    <text evidence="1">The sequence shown here is derived from an EMBL/GenBank/DDBJ whole genome shotgun (WGS) entry which is preliminary data.</text>
</comment>
<dbReference type="EMBL" id="CAJOBA010031967">
    <property type="protein sequence ID" value="CAF3961668.1"/>
    <property type="molecule type" value="Genomic_DNA"/>
</dbReference>
<dbReference type="Proteomes" id="UP000681722">
    <property type="component" value="Unassembled WGS sequence"/>
</dbReference>
<dbReference type="OrthoDB" id="445826at2759"/>